<organism evidence="2 3">
    <name type="scientific">Lepraria neglecta</name>
    <dbReference type="NCBI Taxonomy" id="209136"/>
    <lineage>
        <taxon>Eukaryota</taxon>
        <taxon>Fungi</taxon>
        <taxon>Dikarya</taxon>
        <taxon>Ascomycota</taxon>
        <taxon>Pezizomycotina</taxon>
        <taxon>Lecanoromycetes</taxon>
        <taxon>OSLEUM clade</taxon>
        <taxon>Lecanoromycetidae</taxon>
        <taxon>Lecanorales</taxon>
        <taxon>Lecanorineae</taxon>
        <taxon>Stereocaulaceae</taxon>
        <taxon>Lepraria</taxon>
    </lineage>
</organism>
<keyword evidence="3" id="KW-1185">Reference proteome</keyword>
<feature type="compositionally biased region" description="Polar residues" evidence="1">
    <location>
        <begin position="205"/>
        <end position="226"/>
    </location>
</feature>
<comment type="caution">
    <text evidence="2">The sequence shown here is derived from an EMBL/GenBank/DDBJ whole genome shotgun (WGS) entry which is preliminary data.</text>
</comment>
<gene>
    <name evidence="2" type="ORF">OEA41_007423</name>
</gene>
<feature type="compositionally biased region" description="Polar residues" evidence="1">
    <location>
        <begin position="793"/>
        <end position="807"/>
    </location>
</feature>
<name>A0AAD9ZCP2_9LECA</name>
<feature type="compositionally biased region" description="Polar residues" evidence="1">
    <location>
        <begin position="280"/>
        <end position="289"/>
    </location>
</feature>
<proteinExistence type="predicted"/>
<sequence>MSSKRQLYHQEAEEAMSAPNKGNNHKDKATTKAAEEFNTKRARRTASTAYLGDEMLPMATMSLGMLPFTKAKKRGGGKAKEKPLSEKPEGDAQHNPQQPRPHRPHPTQILQHPLSASKNQQEADLNQFDLSEARPTSTDPHVLSLAWSPSPTSLESTSPNAVLPPQYPSEGYCHVSKAWVPNPVTQWQSGQSEMSSTPRAPRGQASAQYGIQSSGLNPNVTPSSRELNPYGRFTHDISPSNDSYDPIMDHPGAALTGSPGNFFDASGSHNDDPFNDQSRDSSAYGQSTFGPDAFGYQPTYSSLPVSAYETRPRMYNHLGQQRQQALAGPDSYGAHSPYGPQLTGNEQYPTGPQYGYGQQSTYGPQPLSDPRAGVRLPPPAVRGIPQGNSFEKDRSRKSDVDLFLARFRQMGAHNKEEALAIYMKMPPEEQTKLLDECRAQGLSDYNTADQAALAMPNVRDSAPYTGFNASSKPFDPSTTKDTLMQCLDKVAQESQNQENTPRSVRTVAHDPLAQASSNTASSVATGSRMRPHAPSYAQCSEQPDRKTRNEAQRQQSRKGTDPLTGMFAADQNFANDITNKLLNELTGGPMMGYTDRGAISPASVPLGRDRGAIPRAYPPLGGDRGPMPPDFSSLGAGNVALNKMTQKSKRTPEESLNEGVQSFRNDSYDLNKDLYEYASKSLSDKTIRMITDNKAILPGDRPAASATPIPNPIGHGRPSTAGASPSTSTSASPATNARNSANDPWRNTSAEDMSYILTGAMANLMSHKHPKADDPFNRYGQPPAHAIDHSEDGNNSFFDETWAQTNPPARVGRDPRYQTGSQDGRSTYFEDPGRGARDSGRGGLGGQ</sequence>
<feature type="compositionally biased region" description="Low complexity" evidence="1">
    <location>
        <begin position="718"/>
        <end position="742"/>
    </location>
</feature>
<feature type="compositionally biased region" description="Polar residues" evidence="1">
    <location>
        <begin position="514"/>
        <end position="525"/>
    </location>
</feature>
<feature type="region of interest" description="Disordered" evidence="1">
    <location>
        <begin position="768"/>
        <end position="847"/>
    </location>
</feature>
<evidence type="ECO:0000256" key="1">
    <source>
        <dbReference type="SAM" id="MobiDB-lite"/>
    </source>
</evidence>
<feature type="region of interest" description="Disordered" evidence="1">
    <location>
        <begin position="250"/>
        <end position="291"/>
    </location>
</feature>
<evidence type="ECO:0000313" key="2">
    <source>
        <dbReference type="EMBL" id="KAK3176101.1"/>
    </source>
</evidence>
<feature type="compositionally biased region" description="Polar residues" evidence="1">
    <location>
        <begin position="492"/>
        <end position="503"/>
    </location>
</feature>
<reference evidence="2" key="1">
    <citation type="submission" date="2022-11" db="EMBL/GenBank/DDBJ databases">
        <title>Chromosomal genome sequence assembly and mating type (MAT) locus characterization of the leprose asexual lichenized fungus Lepraria neglecta (Nyl.) Erichsen.</title>
        <authorList>
            <person name="Allen J.L."/>
            <person name="Pfeffer B."/>
        </authorList>
    </citation>
    <scope>NUCLEOTIDE SEQUENCE</scope>
    <source>
        <strain evidence="2">Allen 5258</strain>
    </source>
</reference>
<feature type="region of interest" description="Disordered" evidence="1">
    <location>
        <begin position="67"/>
        <end position="164"/>
    </location>
</feature>
<accession>A0AAD9ZCP2</accession>
<feature type="region of interest" description="Disordered" evidence="1">
    <location>
        <begin position="320"/>
        <end position="397"/>
    </location>
</feature>
<feature type="compositionally biased region" description="Polar residues" evidence="1">
    <location>
        <begin position="342"/>
        <end position="363"/>
    </location>
</feature>
<feature type="compositionally biased region" description="Basic and acidic residues" evidence="1">
    <location>
        <begin position="831"/>
        <end position="840"/>
    </location>
</feature>
<feature type="region of interest" description="Disordered" evidence="1">
    <location>
        <begin position="186"/>
        <end position="226"/>
    </location>
</feature>
<protein>
    <submittedName>
        <fullName evidence="2">Uncharacterized protein</fullName>
    </submittedName>
</protein>
<evidence type="ECO:0000313" key="3">
    <source>
        <dbReference type="Proteomes" id="UP001276659"/>
    </source>
</evidence>
<feature type="compositionally biased region" description="Basic and acidic residues" evidence="1">
    <location>
        <begin position="24"/>
        <end position="39"/>
    </location>
</feature>
<dbReference type="Proteomes" id="UP001276659">
    <property type="component" value="Unassembled WGS sequence"/>
</dbReference>
<feature type="compositionally biased region" description="Low complexity" evidence="1">
    <location>
        <begin position="148"/>
        <end position="159"/>
    </location>
</feature>
<feature type="region of interest" description="Disordered" evidence="1">
    <location>
        <begin position="1"/>
        <end position="53"/>
    </location>
</feature>
<feature type="compositionally biased region" description="Polar residues" evidence="1">
    <location>
        <begin position="186"/>
        <end position="198"/>
    </location>
</feature>
<dbReference type="EMBL" id="JASNWA010000004">
    <property type="protein sequence ID" value="KAK3176101.1"/>
    <property type="molecule type" value="Genomic_DNA"/>
</dbReference>
<feature type="region of interest" description="Disordered" evidence="1">
    <location>
        <begin position="492"/>
        <end position="564"/>
    </location>
</feature>
<feature type="compositionally biased region" description="Polar residues" evidence="1">
    <location>
        <begin position="108"/>
        <end position="124"/>
    </location>
</feature>
<feature type="region of interest" description="Disordered" evidence="1">
    <location>
        <begin position="697"/>
        <end position="747"/>
    </location>
</feature>
<feature type="compositionally biased region" description="Basic and acidic residues" evidence="1">
    <location>
        <begin position="78"/>
        <end position="92"/>
    </location>
</feature>
<dbReference type="AlphaFoldDB" id="A0AAD9ZCP2"/>
<feature type="compositionally biased region" description="Basic and acidic residues" evidence="1">
    <location>
        <begin position="542"/>
        <end position="551"/>
    </location>
</feature>